<comment type="caution">
    <text evidence="3">The sequence shown here is derived from an EMBL/GenBank/DDBJ whole genome shotgun (WGS) entry which is preliminary data.</text>
</comment>
<dbReference type="RefSeq" id="WP_164454386.1">
    <property type="nucleotide sequence ID" value="NZ_JAAIJQ010000067.1"/>
</dbReference>
<name>A0A6M0K3U9_9GAMM</name>
<keyword evidence="4" id="KW-1185">Reference proteome</keyword>
<reference evidence="3 4" key="1">
    <citation type="submission" date="2020-02" db="EMBL/GenBank/DDBJ databases">
        <title>Genome sequences of Thiorhodococcus mannitoliphagus and Thiorhodococcus minor, purple sulfur photosynthetic bacteria in the gammaproteobacterial family, Chromatiaceae.</title>
        <authorList>
            <person name="Aviles F.A."/>
            <person name="Meyer T.E."/>
            <person name="Kyndt J.A."/>
        </authorList>
    </citation>
    <scope>NUCLEOTIDE SEQUENCE [LARGE SCALE GENOMIC DNA]</scope>
    <source>
        <strain evidence="3 4">DSM 11518</strain>
    </source>
</reference>
<sequence length="168" mass="18676">MTAYLVLFSSAFLAATVLPFYSEVVLFALLREGGDPAALVATATAGNTLGAVVNWLLGRYLLHFRDRKWFYFSPDQIDRAQRWFQRYGYWTLLLAWMPVGGDALTLIAGIMRVRLWIFLVLVGLGKGVRYVSVVYLSGWVGWGEAVSFQAPAASSQTRVSSRTCAAPR</sequence>
<evidence type="ECO:0000259" key="2">
    <source>
        <dbReference type="Pfam" id="PF09335"/>
    </source>
</evidence>
<dbReference type="AlphaFoldDB" id="A0A6M0K3U9"/>
<gene>
    <name evidence="3" type="ORF">G3446_18870</name>
</gene>
<evidence type="ECO:0000313" key="3">
    <source>
        <dbReference type="EMBL" id="NEV63924.1"/>
    </source>
</evidence>
<protein>
    <submittedName>
        <fullName evidence="3">DedA family protein</fullName>
    </submittedName>
</protein>
<organism evidence="3 4">
    <name type="scientific">Thiorhodococcus minor</name>
    <dbReference type="NCBI Taxonomy" id="57489"/>
    <lineage>
        <taxon>Bacteria</taxon>
        <taxon>Pseudomonadati</taxon>
        <taxon>Pseudomonadota</taxon>
        <taxon>Gammaproteobacteria</taxon>
        <taxon>Chromatiales</taxon>
        <taxon>Chromatiaceae</taxon>
        <taxon>Thiorhodococcus</taxon>
    </lineage>
</organism>
<dbReference type="InterPro" id="IPR051311">
    <property type="entry name" value="DedA_domain"/>
</dbReference>
<keyword evidence="1" id="KW-0812">Transmembrane</keyword>
<dbReference type="EMBL" id="JAAIJQ010000067">
    <property type="protein sequence ID" value="NEV63924.1"/>
    <property type="molecule type" value="Genomic_DNA"/>
</dbReference>
<dbReference type="InterPro" id="IPR032816">
    <property type="entry name" value="VTT_dom"/>
</dbReference>
<dbReference type="Pfam" id="PF09335">
    <property type="entry name" value="VTT_dom"/>
    <property type="match status" value="1"/>
</dbReference>
<evidence type="ECO:0000313" key="4">
    <source>
        <dbReference type="Proteomes" id="UP000483379"/>
    </source>
</evidence>
<feature type="transmembrane region" description="Helical" evidence="1">
    <location>
        <begin position="38"/>
        <end position="57"/>
    </location>
</feature>
<dbReference type="GO" id="GO:0005886">
    <property type="term" value="C:plasma membrane"/>
    <property type="evidence" value="ECO:0007669"/>
    <property type="project" value="UniProtKB-ARBA"/>
</dbReference>
<dbReference type="PANTHER" id="PTHR42709">
    <property type="entry name" value="ALKALINE PHOSPHATASE LIKE PROTEIN"/>
    <property type="match status" value="1"/>
</dbReference>
<dbReference type="PANTHER" id="PTHR42709:SF4">
    <property type="entry name" value="INNER MEMBRANE PROTEIN YQAA"/>
    <property type="match status" value="1"/>
</dbReference>
<keyword evidence="1" id="KW-0472">Membrane</keyword>
<proteinExistence type="predicted"/>
<keyword evidence="1" id="KW-1133">Transmembrane helix</keyword>
<accession>A0A6M0K3U9</accession>
<feature type="domain" description="VTT" evidence="2">
    <location>
        <begin position="35"/>
        <end position="136"/>
    </location>
</feature>
<feature type="transmembrane region" description="Helical" evidence="1">
    <location>
        <begin position="87"/>
        <end position="110"/>
    </location>
</feature>
<dbReference type="Proteomes" id="UP000483379">
    <property type="component" value="Unassembled WGS sequence"/>
</dbReference>
<evidence type="ECO:0000256" key="1">
    <source>
        <dbReference type="SAM" id="Phobius"/>
    </source>
</evidence>